<protein>
    <submittedName>
        <fullName evidence="1">Uncharacterized protein</fullName>
    </submittedName>
</protein>
<dbReference type="AlphaFoldDB" id="A0A0A9G754"/>
<reference evidence="1" key="2">
    <citation type="journal article" date="2015" name="Data Brief">
        <title>Shoot transcriptome of the giant reed, Arundo donax.</title>
        <authorList>
            <person name="Barrero R.A."/>
            <person name="Guerrero F.D."/>
            <person name="Moolhuijzen P."/>
            <person name="Goolsby J.A."/>
            <person name="Tidwell J."/>
            <person name="Bellgard S.E."/>
            <person name="Bellgard M.I."/>
        </authorList>
    </citation>
    <scope>NUCLEOTIDE SEQUENCE</scope>
    <source>
        <tissue evidence="1">Shoot tissue taken approximately 20 cm above the soil surface</tissue>
    </source>
</reference>
<reference evidence="1" key="1">
    <citation type="submission" date="2014-09" db="EMBL/GenBank/DDBJ databases">
        <authorList>
            <person name="Magalhaes I.L.F."/>
            <person name="Oliveira U."/>
            <person name="Santos F.R."/>
            <person name="Vidigal T.H.D.A."/>
            <person name="Brescovit A.D."/>
            <person name="Santos A.J."/>
        </authorList>
    </citation>
    <scope>NUCLEOTIDE SEQUENCE</scope>
    <source>
        <tissue evidence="1">Shoot tissue taken approximately 20 cm above the soil surface</tissue>
    </source>
</reference>
<proteinExistence type="predicted"/>
<organism evidence="1">
    <name type="scientific">Arundo donax</name>
    <name type="common">Giant reed</name>
    <name type="synonym">Donax arundinaceus</name>
    <dbReference type="NCBI Taxonomy" id="35708"/>
    <lineage>
        <taxon>Eukaryota</taxon>
        <taxon>Viridiplantae</taxon>
        <taxon>Streptophyta</taxon>
        <taxon>Embryophyta</taxon>
        <taxon>Tracheophyta</taxon>
        <taxon>Spermatophyta</taxon>
        <taxon>Magnoliopsida</taxon>
        <taxon>Liliopsida</taxon>
        <taxon>Poales</taxon>
        <taxon>Poaceae</taxon>
        <taxon>PACMAD clade</taxon>
        <taxon>Arundinoideae</taxon>
        <taxon>Arundineae</taxon>
        <taxon>Arundo</taxon>
    </lineage>
</organism>
<sequence>MCTSNSEERGSRSCIKHQDSLYSEGKHNCTILRSSLLFSFLWWITLFESIQDSFICGEHIYERK</sequence>
<name>A0A0A9G754_ARUDO</name>
<dbReference type="EMBL" id="GBRH01176991">
    <property type="protein sequence ID" value="JAE20905.1"/>
    <property type="molecule type" value="Transcribed_RNA"/>
</dbReference>
<evidence type="ECO:0000313" key="1">
    <source>
        <dbReference type="EMBL" id="JAE20905.1"/>
    </source>
</evidence>
<accession>A0A0A9G754</accession>